<evidence type="ECO:0000313" key="1">
    <source>
        <dbReference type="EMBL" id="KAG2388669.1"/>
    </source>
</evidence>
<dbReference type="RefSeq" id="XP_044552661.1">
    <property type="nucleotide sequence ID" value="XM_044686383.1"/>
</dbReference>
<gene>
    <name evidence="1" type="ORF">C9374_000108</name>
</gene>
<organism evidence="1 2">
    <name type="scientific">Naegleria lovaniensis</name>
    <name type="common">Amoeba</name>
    <dbReference type="NCBI Taxonomy" id="51637"/>
    <lineage>
        <taxon>Eukaryota</taxon>
        <taxon>Discoba</taxon>
        <taxon>Heterolobosea</taxon>
        <taxon>Tetramitia</taxon>
        <taxon>Eutetramitia</taxon>
        <taxon>Vahlkampfiidae</taxon>
        <taxon>Naegleria</taxon>
    </lineage>
</organism>
<proteinExistence type="predicted"/>
<keyword evidence="2" id="KW-1185">Reference proteome</keyword>
<name>A0AA88GZT4_NAELO</name>
<dbReference type="AlphaFoldDB" id="A0AA88GZT4"/>
<sequence>MSSTTANCQDIEVPPTRLQTKQARKKTRERTRGIQKPRYTSQFTFVPYAECQSKMCGVSRKARKISIQPYEHVLLDIVNLQQPIITWPSSLNNMKHNNNNHHSTIVSKDLPNDTTLYSGKSSLPCLLFMKTTNPLTTLRQDSTSLQDNMTSNEDNNMIPVVEDIFSNQTTWLAGCTLKTKKIVRTSMLTMKELLN</sequence>
<reference evidence="1 2" key="1">
    <citation type="journal article" date="2018" name="BMC Genomics">
        <title>The genome of Naegleria lovaniensis, the basis for a comparative approach to unravel pathogenicity factors of the human pathogenic amoeba N. fowleri.</title>
        <authorList>
            <person name="Liechti N."/>
            <person name="Schurch N."/>
            <person name="Bruggmann R."/>
            <person name="Wittwer M."/>
        </authorList>
    </citation>
    <scope>NUCLEOTIDE SEQUENCE [LARGE SCALE GENOMIC DNA]</scope>
    <source>
        <strain evidence="1 2">ATCC 30569</strain>
    </source>
</reference>
<comment type="caution">
    <text evidence="1">The sequence shown here is derived from an EMBL/GenBank/DDBJ whole genome shotgun (WGS) entry which is preliminary data.</text>
</comment>
<evidence type="ECO:0000313" key="2">
    <source>
        <dbReference type="Proteomes" id="UP000816034"/>
    </source>
</evidence>
<dbReference type="Proteomes" id="UP000816034">
    <property type="component" value="Unassembled WGS sequence"/>
</dbReference>
<dbReference type="EMBL" id="PYSW02000009">
    <property type="protein sequence ID" value="KAG2388669.1"/>
    <property type="molecule type" value="Genomic_DNA"/>
</dbReference>
<protein>
    <submittedName>
        <fullName evidence="1">Uncharacterized protein</fullName>
    </submittedName>
</protein>
<dbReference type="GeneID" id="68092570"/>
<accession>A0AA88GZT4</accession>